<reference evidence="8" key="1">
    <citation type="submission" date="2018-08" db="EMBL/GenBank/DDBJ databases">
        <authorList>
            <person name="Chevrot R."/>
        </authorList>
    </citation>
    <scope>NUCLEOTIDE SEQUENCE [LARGE SCALE GENOMIC DNA]</scope>
</reference>
<evidence type="ECO:0000313" key="7">
    <source>
        <dbReference type="EMBL" id="SYX82513.1"/>
    </source>
</evidence>
<evidence type="ECO:0000256" key="2">
    <source>
        <dbReference type="ARBA" id="ARBA00022475"/>
    </source>
</evidence>
<feature type="transmembrane region" description="Helical" evidence="6">
    <location>
        <begin position="109"/>
        <end position="127"/>
    </location>
</feature>
<gene>
    <name evidence="7" type="ORF">PBLR_10935</name>
</gene>
<evidence type="ECO:0000256" key="3">
    <source>
        <dbReference type="ARBA" id="ARBA00022692"/>
    </source>
</evidence>
<keyword evidence="2" id="KW-1003">Cell membrane</keyword>
<evidence type="ECO:0000256" key="1">
    <source>
        <dbReference type="ARBA" id="ARBA00004651"/>
    </source>
</evidence>
<evidence type="ECO:0000256" key="4">
    <source>
        <dbReference type="ARBA" id="ARBA00022989"/>
    </source>
</evidence>
<proteinExistence type="predicted"/>
<name>A0A383R6V2_PAEAL</name>
<feature type="transmembrane region" description="Helical" evidence="6">
    <location>
        <begin position="147"/>
        <end position="165"/>
    </location>
</feature>
<protein>
    <submittedName>
        <fullName evidence="7">Sodium:phosphate symporter</fullName>
    </submittedName>
</protein>
<feature type="transmembrane region" description="Helical" evidence="6">
    <location>
        <begin position="50"/>
        <end position="74"/>
    </location>
</feature>
<dbReference type="GO" id="GO:0005886">
    <property type="term" value="C:plasma membrane"/>
    <property type="evidence" value="ECO:0007669"/>
    <property type="project" value="UniProtKB-SubCell"/>
</dbReference>
<feature type="transmembrane region" description="Helical" evidence="6">
    <location>
        <begin position="226"/>
        <end position="248"/>
    </location>
</feature>
<feature type="transmembrane region" description="Helical" evidence="6">
    <location>
        <begin position="255"/>
        <end position="275"/>
    </location>
</feature>
<evidence type="ECO:0000256" key="5">
    <source>
        <dbReference type="ARBA" id="ARBA00023136"/>
    </source>
</evidence>
<accession>A0A383R6V2</accession>
<dbReference type="RefSeq" id="WP_138184858.1">
    <property type="nucleotide sequence ID" value="NZ_LS992241.1"/>
</dbReference>
<dbReference type="NCBIfam" id="NF037997">
    <property type="entry name" value="Na_Pi_symport"/>
    <property type="match status" value="1"/>
</dbReference>
<dbReference type="Pfam" id="PF02690">
    <property type="entry name" value="Na_Pi_cotrans"/>
    <property type="match status" value="1"/>
</dbReference>
<evidence type="ECO:0000313" key="8">
    <source>
        <dbReference type="Proteomes" id="UP000304148"/>
    </source>
</evidence>
<dbReference type="PANTHER" id="PTHR10010">
    <property type="entry name" value="SOLUTE CARRIER FAMILY 34 SODIUM PHOSPHATE , MEMBER 2-RELATED"/>
    <property type="match status" value="1"/>
</dbReference>
<organism evidence="7 8">
    <name type="scientific">Paenibacillus alvei</name>
    <name type="common">Bacillus alvei</name>
    <dbReference type="NCBI Taxonomy" id="44250"/>
    <lineage>
        <taxon>Bacteria</taxon>
        <taxon>Bacillati</taxon>
        <taxon>Bacillota</taxon>
        <taxon>Bacilli</taxon>
        <taxon>Bacillales</taxon>
        <taxon>Paenibacillaceae</taxon>
        <taxon>Paenibacillus</taxon>
    </lineage>
</organism>
<dbReference type="Proteomes" id="UP000304148">
    <property type="component" value="Chromosome"/>
</dbReference>
<feature type="transmembrane region" description="Helical" evidence="6">
    <location>
        <begin position="189"/>
        <end position="214"/>
    </location>
</feature>
<keyword evidence="4 6" id="KW-1133">Transmembrane helix</keyword>
<dbReference type="InterPro" id="IPR003841">
    <property type="entry name" value="Na/Pi_transpt"/>
</dbReference>
<sequence length="321" mass="34459">MFKEIWFPLLSGLALFLFGMKTMELSLHAWAGSYLQRFLHRSTRTPIHGMLFSTGMTAVLQSSTAITVITIGLVNAGIMNFSRTLGIILGTNIGTCLTTELIGLNISQFAKPLLFLSIAGWLIGALADEYQPTLLHRIASWWRPLQFGSLAAAGFAFIMLGIEWMKQISEPLQHRGLFTWFLERSSDSLLWALAAGVVITALVHSSAAIIAMAMGLSATGALPVEVGIAIAIGSNVGTCFTAVIAALGGTRSGQFVAWTHVVLNIGGAVLFYPFISQIGQLSAVFGSDAAGQIAHAQTIFNIASSLLALPMCYLPVWNRIR</sequence>
<dbReference type="GO" id="GO:0005436">
    <property type="term" value="F:sodium:phosphate symporter activity"/>
    <property type="evidence" value="ECO:0007669"/>
    <property type="project" value="InterPro"/>
</dbReference>
<dbReference type="EMBL" id="LS992241">
    <property type="protein sequence ID" value="SYX82513.1"/>
    <property type="molecule type" value="Genomic_DNA"/>
</dbReference>
<dbReference type="GO" id="GO:0044341">
    <property type="term" value="P:sodium-dependent phosphate transport"/>
    <property type="evidence" value="ECO:0007669"/>
    <property type="project" value="InterPro"/>
</dbReference>
<keyword evidence="3 6" id="KW-0812">Transmembrane</keyword>
<dbReference type="PANTHER" id="PTHR10010:SF46">
    <property type="entry name" value="SODIUM-DEPENDENT PHOSPHATE TRANSPORT PROTEIN 2B"/>
    <property type="match status" value="1"/>
</dbReference>
<feature type="transmembrane region" description="Helical" evidence="6">
    <location>
        <begin position="295"/>
        <end position="316"/>
    </location>
</feature>
<dbReference type="AlphaFoldDB" id="A0A383R6V2"/>
<evidence type="ECO:0000256" key="6">
    <source>
        <dbReference type="SAM" id="Phobius"/>
    </source>
</evidence>
<keyword evidence="5 6" id="KW-0472">Membrane</keyword>
<comment type="subcellular location">
    <subcellularLocation>
        <location evidence="1">Cell membrane</location>
        <topology evidence="1">Multi-pass membrane protein</topology>
    </subcellularLocation>
</comment>